<dbReference type="EMBL" id="JAAVJS010000010">
    <property type="protein sequence ID" value="NJX15612.1"/>
    <property type="molecule type" value="Genomic_DNA"/>
</dbReference>
<keyword evidence="2" id="KW-1185">Reference proteome</keyword>
<sequence>MKRKTLNLPIGRIEIHENYLIAEIHEGKSVEVSSSEILEDIAATYFSNKMFVYITVRKNSYSVNPSVYKKTSLIENLAGIAVVANTPLAFNNVEIEKLFSSTPFESFTNIESAVNWAHSLLNQNGKKTNCVNN</sequence>
<evidence type="ECO:0000313" key="1">
    <source>
        <dbReference type="EMBL" id="NJX15612.1"/>
    </source>
</evidence>
<organism evidence="1 2">
    <name type="scientific">Tamlana crocina</name>
    <dbReference type="NCBI Taxonomy" id="393006"/>
    <lineage>
        <taxon>Bacteria</taxon>
        <taxon>Pseudomonadati</taxon>
        <taxon>Bacteroidota</taxon>
        <taxon>Flavobacteriia</taxon>
        <taxon>Flavobacteriales</taxon>
        <taxon>Flavobacteriaceae</taxon>
        <taxon>Tamlana</taxon>
    </lineage>
</organism>
<proteinExistence type="predicted"/>
<evidence type="ECO:0000313" key="2">
    <source>
        <dbReference type="Proteomes" id="UP000760545"/>
    </source>
</evidence>
<name>A0ABX1DC14_9FLAO</name>
<evidence type="ECO:0008006" key="3">
    <source>
        <dbReference type="Google" id="ProtNLM"/>
    </source>
</evidence>
<accession>A0ABX1DC14</accession>
<reference evidence="1 2" key="1">
    <citation type="submission" date="2020-03" db="EMBL/GenBank/DDBJ databases">
        <title>Tamlana sp. nov, isolated from XXX.</title>
        <authorList>
            <person name="Cao W.R."/>
        </authorList>
    </citation>
    <scope>NUCLEOTIDE SEQUENCE [LARGE SCALE GENOMIC DNA]</scope>
    <source>
        <strain evidence="1 2">HST1-43</strain>
    </source>
</reference>
<comment type="caution">
    <text evidence="1">The sequence shown here is derived from an EMBL/GenBank/DDBJ whole genome shotgun (WGS) entry which is preliminary data.</text>
</comment>
<dbReference type="RefSeq" id="WP_167917851.1">
    <property type="nucleotide sequence ID" value="NZ_JAAVJS010000010.1"/>
</dbReference>
<dbReference type="Proteomes" id="UP000760545">
    <property type="component" value="Unassembled WGS sequence"/>
</dbReference>
<gene>
    <name evidence="1" type="ORF">HC176_08925</name>
</gene>
<protein>
    <recommendedName>
        <fullName evidence="3">STAS/SEC14 domain-containing protein</fullName>
    </recommendedName>
</protein>